<dbReference type="OrthoDB" id="441971at2759"/>
<dbReference type="Proteomes" id="UP000053105">
    <property type="component" value="Unassembled WGS sequence"/>
</dbReference>
<dbReference type="PANTHER" id="PTHR37984:SF5">
    <property type="entry name" value="PROTEIN NYNRIN-LIKE"/>
    <property type="match status" value="1"/>
</dbReference>
<protein>
    <submittedName>
        <fullName evidence="2">KRAB-A domain-containing protein 2</fullName>
    </submittedName>
</protein>
<gene>
    <name evidence="2" type="ORF">WN51_06541</name>
</gene>
<dbReference type="STRING" id="166423.A0A0N0BCV1"/>
<accession>A0A0N0BCV1</accession>
<dbReference type="InterPro" id="IPR050951">
    <property type="entry name" value="Retrovirus_Pol_polyprotein"/>
</dbReference>
<evidence type="ECO:0000259" key="1">
    <source>
        <dbReference type="PROSITE" id="PS50994"/>
    </source>
</evidence>
<sequence>MDTAVNRDLFLEKLNALIVGKREDNCFYFSQEKYSKILSEVVSAKIKCNTPLDYRRLKRFDVSKINDEEKLIVPLKPGETNIQYYVTNEELYSILYETQTRIGHGERTRMLKELQVKYKNITYEVVMLYLNLCKQCQMKHCAPKKGIVVKPMVSSELNSRCQVDLIDLQSNRNGEYKFIMVYQDHLTKFVQLRPLKTKRAEEVAHHVLSIFLTFGAPAILQSDNGREFSNQVISEICAMWKDVKIVHGKPRHSQTQGSVERANQDIQNMLTAWMNDNDTNKWSDGLSFVQFAKNTTYHEGIRQSPYEAMFGVKAKRGIASSFLPGEQIASKYAKVLVKPCLALKQKEAQHRLFCLANKSQILKLKNNSKKLPILLKPKNSLKKLLMLIKKKLSSGHTENHIPKKNIEEDLQPTTSSHQILTEKHELISTKRAAAKENILLQATKMLRASQKQFPPAQIGDNVRIQVPDVDRRRTDNRNVLAVVGIEDSDFYKLANKNGTLKQLYTRNQFVICKEKLLSIDEISFQEMSLREAAAANSRSGGQGYRRCHCKRKCSTNKCSCKSKGLLCNSKCHNSLSCCNK</sequence>
<organism evidence="2 3">
    <name type="scientific">Melipona quadrifasciata</name>
    <dbReference type="NCBI Taxonomy" id="166423"/>
    <lineage>
        <taxon>Eukaryota</taxon>
        <taxon>Metazoa</taxon>
        <taxon>Ecdysozoa</taxon>
        <taxon>Arthropoda</taxon>
        <taxon>Hexapoda</taxon>
        <taxon>Insecta</taxon>
        <taxon>Pterygota</taxon>
        <taxon>Neoptera</taxon>
        <taxon>Endopterygota</taxon>
        <taxon>Hymenoptera</taxon>
        <taxon>Apocrita</taxon>
        <taxon>Aculeata</taxon>
        <taxon>Apoidea</taxon>
        <taxon>Anthophila</taxon>
        <taxon>Apidae</taxon>
        <taxon>Melipona</taxon>
    </lineage>
</organism>
<dbReference type="EMBL" id="KQ435886">
    <property type="protein sequence ID" value="KOX69531.1"/>
    <property type="molecule type" value="Genomic_DNA"/>
</dbReference>
<dbReference type="GO" id="GO:0015074">
    <property type="term" value="P:DNA integration"/>
    <property type="evidence" value="ECO:0007669"/>
    <property type="project" value="InterPro"/>
</dbReference>
<name>A0A0N0BCV1_9HYME</name>
<evidence type="ECO:0000313" key="3">
    <source>
        <dbReference type="Proteomes" id="UP000053105"/>
    </source>
</evidence>
<dbReference type="Gene3D" id="3.30.420.10">
    <property type="entry name" value="Ribonuclease H-like superfamily/Ribonuclease H"/>
    <property type="match status" value="1"/>
</dbReference>
<dbReference type="PANTHER" id="PTHR37984">
    <property type="entry name" value="PROTEIN CBG26694"/>
    <property type="match status" value="1"/>
</dbReference>
<dbReference type="AlphaFoldDB" id="A0A0N0BCV1"/>
<reference evidence="2 3" key="1">
    <citation type="submission" date="2015-07" db="EMBL/GenBank/DDBJ databases">
        <title>The genome of Melipona quadrifasciata.</title>
        <authorList>
            <person name="Pan H."/>
            <person name="Kapheim K."/>
        </authorList>
    </citation>
    <scope>NUCLEOTIDE SEQUENCE [LARGE SCALE GENOMIC DNA]</scope>
    <source>
        <strain evidence="2">0111107301</strain>
        <tissue evidence="2">Whole body</tissue>
    </source>
</reference>
<dbReference type="SUPFAM" id="SSF53098">
    <property type="entry name" value="Ribonuclease H-like"/>
    <property type="match status" value="1"/>
</dbReference>
<dbReference type="PROSITE" id="PS50994">
    <property type="entry name" value="INTEGRASE"/>
    <property type="match status" value="1"/>
</dbReference>
<keyword evidence="3" id="KW-1185">Reference proteome</keyword>
<dbReference type="InterPro" id="IPR001584">
    <property type="entry name" value="Integrase_cat-core"/>
</dbReference>
<dbReference type="GO" id="GO:0003676">
    <property type="term" value="F:nucleic acid binding"/>
    <property type="evidence" value="ECO:0007669"/>
    <property type="project" value="InterPro"/>
</dbReference>
<evidence type="ECO:0000313" key="2">
    <source>
        <dbReference type="EMBL" id="KOX69531.1"/>
    </source>
</evidence>
<dbReference type="InterPro" id="IPR012337">
    <property type="entry name" value="RNaseH-like_sf"/>
</dbReference>
<dbReference type="InterPro" id="IPR036397">
    <property type="entry name" value="RNaseH_sf"/>
</dbReference>
<proteinExistence type="predicted"/>
<feature type="domain" description="Integrase catalytic" evidence="1">
    <location>
        <begin position="147"/>
        <end position="313"/>
    </location>
</feature>